<evidence type="ECO:0008006" key="4">
    <source>
        <dbReference type="Google" id="ProtNLM"/>
    </source>
</evidence>
<name>A0ABR9ZL13_9CORY</name>
<dbReference type="RefSeq" id="WP_194556695.1">
    <property type="nucleotide sequence ID" value="NZ_JADKMY010000002.1"/>
</dbReference>
<evidence type="ECO:0000313" key="2">
    <source>
        <dbReference type="EMBL" id="MBF4553796.1"/>
    </source>
</evidence>
<proteinExistence type="predicted"/>
<reference evidence="2 3" key="1">
    <citation type="submission" date="2020-10" db="EMBL/GenBank/DDBJ databases">
        <title>Novel species in genus Corynebacterium.</title>
        <authorList>
            <person name="Zhang G."/>
        </authorList>
    </citation>
    <scope>NUCLEOTIDE SEQUENCE [LARGE SCALE GENOMIC DNA]</scope>
    <source>
        <strain evidence="2 3">DSM 45110</strain>
    </source>
</reference>
<evidence type="ECO:0000256" key="1">
    <source>
        <dbReference type="SAM" id="Phobius"/>
    </source>
</evidence>
<keyword evidence="1" id="KW-1133">Transmembrane helix</keyword>
<keyword evidence="3" id="KW-1185">Reference proteome</keyword>
<comment type="caution">
    <text evidence="2">The sequence shown here is derived from an EMBL/GenBank/DDBJ whole genome shotgun (WGS) entry which is preliminary data.</text>
</comment>
<evidence type="ECO:0000313" key="3">
    <source>
        <dbReference type="Proteomes" id="UP000635902"/>
    </source>
</evidence>
<protein>
    <recommendedName>
        <fullName evidence="4">Secreted protein</fullName>
    </recommendedName>
</protein>
<organism evidence="2 3">
    <name type="scientific">Corynebacterium suicordis DSM 45110</name>
    <dbReference type="NCBI Taxonomy" id="1121369"/>
    <lineage>
        <taxon>Bacteria</taxon>
        <taxon>Bacillati</taxon>
        <taxon>Actinomycetota</taxon>
        <taxon>Actinomycetes</taxon>
        <taxon>Mycobacteriales</taxon>
        <taxon>Corynebacteriaceae</taxon>
        <taxon>Corynebacterium</taxon>
    </lineage>
</organism>
<feature type="transmembrane region" description="Helical" evidence="1">
    <location>
        <begin position="27"/>
        <end position="47"/>
    </location>
</feature>
<gene>
    <name evidence="2" type="ORF">IRY30_06850</name>
</gene>
<accession>A0ABR9ZL13</accession>
<keyword evidence="1" id="KW-0472">Membrane</keyword>
<dbReference type="Proteomes" id="UP000635902">
    <property type="component" value="Unassembled WGS sequence"/>
</dbReference>
<dbReference type="EMBL" id="JADKMY010000002">
    <property type="protein sequence ID" value="MBF4553796.1"/>
    <property type="molecule type" value="Genomic_DNA"/>
</dbReference>
<sequence>MLSYALALAALGFAALIVALLMGSTTWAWICMVVAVIGVVLFVVDWIRHHKRTNRR</sequence>
<keyword evidence="1" id="KW-0812">Transmembrane</keyword>